<keyword evidence="2" id="KW-0479">Metal-binding</keyword>
<dbReference type="InterPro" id="IPR014182">
    <property type="entry name" value="ADH_Zn_typ-1"/>
</dbReference>
<evidence type="ECO:0000256" key="2">
    <source>
        <dbReference type="RuleBase" id="RU364000"/>
    </source>
</evidence>
<dbReference type="EMBL" id="JBHSHE010000004">
    <property type="protein sequence ID" value="MFC4714698.1"/>
    <property type="molecule type" value="Genomic_DNA"/>
</dbReference>
<dbReference type="InterPro" id="IPR013154">
    <property type="entry name" value="ADH-like_N"/>
</dbReference>
<evidence type="ECO:0000313" key="5">
    <source>
        <dbReference type="Proteomes" id="UP001595884"/>
    </source>
</evidence>
<name>A0ABV9MJB8_9MICC</name>
<dbReference type="InterPro" id="IPR020843">
    <property type="entry name" value="ER"/>
</dbReference>
<organism evidence="4 5">
    <name type="scientific">Glutamicibacter bergerei</name>
    <dbReference type="NCBI Taxonomy" id="256702"/>
    <lineage>
        <taxon>Bacteria</taxon>
        <taxon>Bacillati</taxon>
        <taxon>Actinomycetota</taxon>
        <taxon>Actinomycetes</taxon>
        <taxon>Micrococcales</taxon>
        <taxon>Micrococcaceae</taxon>
        <taxon>Glutamicibacter</taxon>
    </lineage>
</organism>
<dbReference type="SMART" id="SM00829">
    <property type="entry name" value="PKS_ER"/>
    <property type="match status" value="1"/>
</dbReference>
<dbReference type="Proteomes" id="UP001595884">
    <property type="component" value="Unassembled WGS sequence"/>
</dbReference>
<evidence type="ECO:0000256" key="1">
    <source>
        <dbReference type="ARBA" id="ARBA00022857"/>
    </source>
</evidence>
<evidence type="ECO:0000313" key="4">
    <source>
        <dbReference type="EMBL" id="MFC4714698.1"/>
    </source>
</evidence>
<dbReference type="Gene3D" id="3.90.180.10">
    <property type="entry name" value="Medium-chain alcohol dehydrogenases, catalytic domain"/>
    <property type="match status" value="1"/>
</dbReference>
<dbReference type="SUPFAM" id="SSF50129">
    <property type="entry name" value="GroES-like"/>
    <property type="match status" value="1"/>
</dbReference>
<dbReference type="Pfam" id="PF13602">
    <property type="entry name" value="ADH_zinc_N_2"/>
    <property type="match status" value="1"/>
</dbReference>
<keyword evidence="2" id="KW-0862">Zinc</keyword>
<comment type="similarity">
    <text evidence="2">Belongs to the zinc-containing alcohol dehydrogenase family. Quinone oxidoreductase subfamily.</text>
</comment>
<dbReference type="RefSeq" id="WP_346060328.1">
    <property type="nucleotide sequence ID" value="NZ_BAAAVQ010000119.1"/>
</dbReference>
<dbReference type="PANTHER" id="PTHR44154:SF1">
    <property type="entry name" value="QUINONE OXIDOREDUCTASE"/>
    <property type="match status" value="1"/>
</dbReference>
<comment type="caution">
    <text evidence="4">The sequence shown here is derived from an EMBL/GenBank/DDBJ whole genome shotgun (WGS) entry which is preliminary data.</text>
</comment>
<gene>
    <name evidence="4" type="ORF">ACFO7V_00850</name>
</gene>
<reference evidence="5" key="1">
    <citation type="journal article" date="2019" name="Int. J. Syst. Evol. Microbiol.">
        <title>The Global Catalogue of Microorganisms (GCM) 10K type strain sequencing project: providing services to taxonomists for standard genome sequencing and annotation.</title>
        <authorList>
            <consortium name="The Broad Institute Genomics Platform"/>
            <consortium name="The Broad Institute Genome Sequencing Center for Infectious Disease"/>
            <person name="Wu L."/>
            <person name="Ma J."/>
        </authorList>
    </citation>
    <scope>NUCLEOTIDE SEQUENCE [LARGE SCALE GENOMIC DNA]</scope>
    <source>
        <strain evidence="5">CGMCC 1.12849</strain>
    </source>
</reference>
<dbReference type="PANTHER" id="PTHR44154">
    <property type="entry name" value="QUINONE OXIDOREDUCTASE"/>
    <property type="match status" value="1"/>
</dbReference>
<accession>A0ABV9MJB8</accession>
<dbReference type="NCBIfam" id="TIGR02817">
    <property type="entry name" value="adh_fam_1"/>
    <property type="match status" value="1"/>
</dbReference>
<dbReference type="InterPro" id="IPR011032">
    <property type="entry name" value="GroES-like_sf"/>
</dbReference>
<evidence type="ECO:0000259" key="3">
    <source>
        <dbReference type="SMART" id="SM00829"/>
    </source>
</evidence>
<keyword evidence="5" id="KW-1185">Reference proteome</keyword>
<proteinExistence type="inferred from homology"/>
<dbReference type="Gene3D" id="3.40.50.720">
    <property type="entry name" value="NAD(P)-binding Rossmann-like Domain"/>
    <property type="match status" value="1"/>
</dbReference>
<dbReference type="CDD" id="cd08252">
    <property type="entry name" value="AL_MDR"/>
    <property type="match status" value="1"/>
</dbReference>
<dbReference type="SUPFAM" id="SSF51735">
    <property type="entry name" value="NAD(P)-binding Rossmann-fold domains"/>
    <property type="match status" value="1"/>
</dbReference>
<keyword evidence="1" id="KW-0521">NADP</keyword>
<feature type="domain" description="Enoyl reductase (ER)" evidence="3">
    <location>
        <begin position="16"/>
        <end position="331"/>
    </location>
</feature>
<dbReference type="Pfam" id="PF08240">
    <property type="entry name" value="ADH_N"/>
    <property type="match status" value="1"/>
</dbReference>
<dbReference type="InterPro" id="IPR036291">
    <property type="entry name" value="NAD(P)-bd_dom_sf"/>
</dbReference>
<dbReference type="InterPro" id="IPR051603">
    <property type="entry name" value="Zinc-ADH_QOR/CCCR"/>
</dbReference>
<protein>
    <recommendedName>
        <fullName evidence="2">Zinc-type alcohol dehydrogenase-like protein</fullName>
    </recommendedName>
</protein>
<sequence>MKTTTAIGYTQNLPATDPKSLISQEIELPELGPHDLLVAVEAVSVNPVDMKVRLGTPADGFKVLGFDAAGTVQEVGSAVTLFAPGDEVYYAGSIDRPGTNQRLHLVDERITGRKPATLSFAEAAALPLTAITAWETLFDRLQLTEQSTGTLLVVGATGGVGSIMLALAEVLLPQVTVIATASDDERAAWARDLGAENTVNHHEDLAAQVLTLAPHGVDWLFTAHSEGQLETYAQIVRPFGQVVAIDDGSRDVSPLKSKSISWHWELMFTRALYQTADMIEQHRLLNKVADLVDQGQIRTTVTSTLTPISAKNLRHAHELIESGRTLGKLVLTGWE</sequence>
<keyword evidence="2" id="KW-0560">Oxidoreductase</keyword>